<comment type="caution">
    <text evidence="1">The sequence shown here is derived from an EMBL/GenBank/DDBJ whole genome shotgun (WGS) entry which is preliminary data.</text>
</comment>
<protein>
    <recommendedName>
        <fullName evidence="3">Transcription factor domain-containing protein</fullName>
    </recommendedName>
</protein>
<sequence length="404" mass="45689">MDSDFDFAVHQRYLDDFFAHAHIKNPVLKESHIRNRLRAISLNGIGWNAESCLLLVILAIGALSQPFGSAPDHKCDSEYRAAQSLYAAAQKRVGSLIHADYLIQAQCAMFSGVYLMSVLQPFNAWRMFINGLTLCQAFESLRDTAKDGTTQSATQAEESVYWSCWKSERELRLELRLPDFTTAGLDHPQMFPSLPQGCEGDSMRAWYFYLAEISIWRIETSIRKDLAGLDSSISMEELASRMEALEEPVTSWKASLPPVISLSEDIADTERDVLRFVLRGRLTYNYELFTWPFVRAAILGQLPSGPLATRAAIKGLQTHYDRLFINRPGFAYRHHGTWLMQRSSARSGCILIAAATTLPSDWLPNDWAPMVWRTISMLDNWRHNVAGLGDIADLMRATMSRLNV</sequence>
<dbReference type="CDD" id="cd12148">
    <property type="entry name" value="fungal_TF_MHR"/>
    <property type="match status" value="1"/>
</dbReference>
<accession>A0A2K1QR62</accession>
<dbReference type="STRING" id="2082308.A0A2K1QR62"/>
<organism evidence="1 2">
    <name type="scientific">Sphaceloma murrayae</name>
    <dbReference type="NCBI Taxonomy" id="2082308"/>
    <lineage>
        <taxon>Eukaryota</taxon>
        <taxon>Fungi</taxon>
        <taxon>Dikarya</taxon>
        <taxon>Ascomycota</taxon>
        <taxon>Pezizomycotina</taxon>
        <taxon>Dothideomycetes</taxon>
        <taxon>Dothideomycetidae</taxon>
        <taxon>Myriangiales</taxon>
        <taxon>Elsinoaceae</taxon>
        <taxon>Sphaceloma</taxon>
    </lineage>
</organism>
<dbReference type="Proteomes" id="UP000243797">
    <property type="component" value="Unassembled WGS sequence"/>
</dbReference>
<evidence type="ECO:0000313" key="1">
    <source>
        <dbReference type="EMBL" id="PNS17521.1"/>
    </source>
</evidence>
<reference evidence="1 2" key="1">
    <citation type="submission" date="2017-06" db="EMBL/GenBank/DDBJ databases">
        <title>Draft genome sequence of a variant of Elsinoe murrayae.</title>
        <authorList>
            <person name="Cheng Q."/>
        </authorList>
    </citation>
    <scope>NUCLEOTIDE SEQUENCE [LARGE SCALE GENOMIC DNA]</scope>
    <source>
        <strain evidence="1 2">CQ-2017a</strain>
    </source>
</reference>
<evidence type="ECO:0000313" key="2">
    <source>
        <dbReference type="Proteomes" id="UP000243797"/>
    </source>
</evidence>
<dbReference type="AlphaFoldDB" id="A0A2K1QR62"/>
<proteinExistence type="predicted"/>
<dbReference type="PANTHER" id="PTHR47785">
    <property type="entry name" value="ZN(II)2CYS6 TRANSCRIPTION FACTOR (EUROFUNG)-RELATED-RELATED"/>
    <property type="match status" value="1"/>
</dbReference>
<dbReference type="InParanoid" id="A0A2K1QR62"/>
<dbReference type="InterPro" id="IPR053181">
    <property type="entry name" value="EcdB-like_regulator"/>
</dbReference>
<dbReference type="EMBL" id="NKHZ01000050">
    <property type="protein sequence ID" value="PNS17521.1"/>
    <property type="molecule type" value="Genomic_DNA"/>
</dbReference>
<dbReference type="PANTHER" id="PTHR47785:SF7">
    <property type="entry name" value="ZN(II)2CYS6 TRANSCRIPTION FACTOR (EUROFUNG)"/>
    <property type="match status" value="1"/>
</dbReference>
<gene>
    <name evidence="1" type="ORF">CAC42_8064</name>
</gene>
<dbReference type="OrthoDB" id="4356994at2759"/>
<keyword evidence="2" id="KW-1185">Reference proteome</keyword>
<name>A0A2K1QR62_9PEZI</name>
<evidence type="ECO:0008006" key="3">
    <source>
        <dbReference type="Google" id="ProtNLM"/>
    </source>
</evidence>